<keyword evidence="2" id="KW-0472">Membrane</keyword>
<sequence>MSQRENSGLNQPGDPERVDTHAPAQRTPREQDEADLRFDQIYLKADRQLDQEYLVFRASRSEESARRHRRNEWSKTLRTIAEAATPSLVAGATYIASQVLGLSAQEAITAAGVAIAAASAGAVARRVGRRR</sequence>
<feature type="transmembrane region" description="Helical" evidence="2">
    <location>
        <begin position="76"/>
        <end position="95"/>
    </location>
</feature>
<feature type="transmembrane region" description="Helical" evidence="2">
    <location>
        <begin position="107"/>
        <end position="124"/>
    </location>
</feature>
<name>A0A3D9ZKH7_9ACTN</name>
<protein>
    <submittedName>
        <fullName evidence="3">Uncharacterized protein</fullName>
    </submittedName>
</protein>
<dbReference type="AlphaFoldDB" id="A0A3D9ZKH7"/>
<dbReference type="EMBL" id="QUMQ01000001">
    <property type="protein sequence ID" value="REF96992.1"/>
    <property type="molecule type" value="Genomic_DNA"/>
</dbReference>
<keyword evidence="2" id="KW-1133">Transmembrane helix</keyword>
<feature type="compositionally biased region" description="Polar residues" evidence="1">
    <location>
        <begin position="1"/>
        <end position="10"/>
    </location>
</feature>
<dbReference type="Proteomes" id="UP000256913">
    <property type="component" value="Unassembled WGS sequence"/>
</dbReference>
<proteinExistence type="predicted"/>
<feature type="region of interest" description="Disordered" evidence="1">
    <location>
        <begin position="1"/>
        <end position="35"/>
    </location>
</feature>
<comment type="caution">
    <text evidence="3">The sequence shown here is derived from an EMBL/GenBank/DDBJ whole genome shotgun (WGS) entry which is preliminary data.</text>
</comment>
<dbReference type="RefSeq" id="WP_116068419.1">
    <property type="nucleotide sequence ID" value="NZ_BONB01000031.1"/>
</dbReference>
<reference evidence="3 4" key="1">
    <citation type="submission" date="2018-08" db="EMBL/GenBank/DDBJ databases">
        <title>Sequencing the genomes of 1000 actinobacteria strains.</title>
        <authorList>
            <person name="Klenk H.-P."/>
        </authorList>
    </citation>
    <scope>NUCLEOTIDE SEQUENCE [LARGE SCALE GENOMIC DNA]</scope>
    <source>
        <strain evidence="3 4">DSM 44099</strain>
    </source>
</reference>
<keyword evidence="2" id="KW-0812">Transmembrane</keyword>
<evidence type="ECO:0000256" key="2">
    <source>
        <dbReference type="SAM" id="Phobius"/>
    </source>
</evidence>
<organism evidence="3 4">
    <name type="scientific">Asanoa ferruginea</name>
    <dbReference type="NCBI Taxonomy" id="53367"/>
    <lineage>
        <taxon>Bacteria</taxon>
        <taxon>Bacillati</taxon>
        <taxon>Actinomycetota</taxon>
        <taxon>Actinomycetes</taxon>
        <taxon>Micromonosporales</taxon>
        <taxon>Micromonosporaceae</taxon>
        <taxon>Asanoa</taxon>
    </lineage>
</organism>
<accession>A0A3D9ZKH7</accession>
<evidence type="ECO:0000313" key="4">
    <source>
        <dbReference type="Proteomes" id="UP000256913"/>
    </source>
</evidence>
<evidence type="ECO:0000313" key="3">
    <source>
        <dbReference type="EMBL" id="REF96992.1"/>
    </source>
</evidence>
<keyword evidence="4" id="KW-1185">Reference proteome</keyword>
<evidence type="ECO:0000256" key="1">
    <source>
        <dbReference type="SAM" id="MobiDB-lite"/>
    </source>
</evidence>
<gene>
    <name evidence="3" type="ORF">DFJ67_2987</name>
</gene>